<dbReference type="EMBL" id="BSTX01000001">
    <property type="protein sequence ID" value="GLZ77128.1"/>
    <property type="molecule type" value="Genomic_DNA"/>
</dbReference>
<reference evidence="1" key="1">
    <citation type="submission" date="2023-03" db="EMBL/GenBank/DDBJ databases">
        <title>Actinorhabdospora filicis NBRC 111898.</title>
        <authorList>
            <person name="Ichikawa N."/>
            <person name="Sato H."/>
            <person name="Tonouchi N."/>
        </authorList>
    </citation>
    <scope>NUCLEOTIDE SEQUENCE</scope>
    <source>
        <strain evidence="1">NBRC 111898</strain>
    </source>
</reference>
<name>A0A9W6SJH1_9ACTN</name>
<organism evidence="1 2">
    <name type="scientific">Actinorhabdospora filicis</name>
    <dbReference type="NCBI Taxonomy" id="1785913"/>
    <lineage>
        <taxon>Bacteria</taxon>
        <taxon>Bacillati</taxon>
        <taxon>Actinomycetota</taxon>
        <taxon>Actinomycetes</taxon>
        <taxon>Micromonosporales</taxon>
        <taxon>Micromonosporaceae</taxon>
        <taxon>Actinorhabdospora</taxon>
    </lineage>
</organism>
<comment type="caution">
    <text evidence="1">The sequence shown here is derived from an EMBL/GenBank/DDBJ whole genome shotgun (WGS) entry which is preliminary data.</text>
</comment>
<dbReference type="RefSeq" id="WP_285662259.1">
    <property type="nucleotide sequence ID" value="NZ_BSTX01000001.1"/>
</dbReference>
<gene>
    <name evidence="1" type="ORF">Afil01_19350</name>
</gene>
<accession>A0A9W6SJH1</accession>
<sequence length="169" mass="18664">MSTYATLIARLTLTVKSPDGAITATLTRDGLALAFRPGAYEFYTESEPALERQLAALAQLVWTGRRRASLAALSKALGREVTATESTLPKRRAFETRRDALALEGRSRHITVTTTGWRDWRVSLAKRVTRRLDEDGFTAEAQAAFASLLADYTTKSRTLGEEVYGPRPT</sequence>
<proteinExistence type="predicted"/>
<evidence type="ECO:0000313" key="1">
    <source>
        <dbReference type="EMBL" id="GLZ77128.1"/>
    </source>
</evidence>
<evidence type="ECO:0000313" key="2">
    <source>
        <dbReference type="Proteomes" id="UP001165079"/>
    </source>
</evidence>
<dbReference type="Proteomes" id="UP001165079">
    <property type="component" value="Unassembled WGS sequence"/>
</dbReference>
<protein>
    <submittedName>
        <fullName evidence="1">Uncharacterized protein</fullName>
    </submittedName>
</protein>
<keyword evidence="2" id="KW-1185">Reference proteome</keyword>
<dbReference type="AlphaFoldDB" id="A0A9W6SJH1"/>